<accession>A0A7S1Z5M0</accession>
<keyword evidence="2" id="KW-0732">Signal</keyword>
<evidence type="ECO:0000313" key="3">
    <source>
        <dbReference type="EMBL" id="CAD9328900.1"/>
    </source>
</evidence>
<dbReference type="EMBL" id="HBGN01016299">
    <property type="protein sequence ID" value="CAD9328900.1"/>
    <property type="molecule type" value="Transcribed_RNA"/>
</dbReference>
<reference evidence="3" key="1">
    <citation type="submission" date="2021-01" db="EMBL/GenBank/DDBJ databases">
        <authorList>
            <person name="Corre E."/>
            <person name="Pelletier E."/>
            <person name="Niang G."/>
            <person name="Scheremetjew M."/>
            <person name="Finn R."/>
            <person name="Kale V."/>
            <person name="Holt S."/>
            <person name="Cochrane G."/>
            <person name="Meng A."/>
            <person name="Brown T."/>
            <person name="Cohen L."/>
        </authorList>
    </citation>
    <scope>NUCLEOTIDE SEQUENCE</scope>
    <source>
        <strain evidence="3">Pop2</strain>
    </source>
</reference>
<name>A0A7S1Z5M0_9STRA</name>
<feature type="chain" id="PRO_5031111986" evidence="2">
    <location>
        <begin position="19"/>
        <end position="185"/>
    </location>
</feature>
<evidence type="ECO:0000256" key="1">
    <source>
        <dbReference type="SAM" id="MobiDB-lite"/>
    </source>
</evidence>
<sequence length="185" mass="20946">MASCLTILIFFLIVSVLAFLSHTTYYDNVELGKRPSSCWNRFVGSRFVRFLASPIDLLMHFLLGLNKDESAKGGSGQWADWHGGVSHIRSDVRRMVGASERNTSTLVQHEVNELESRMLNSSERVRTDVLTEIRSSEERLENMIAQLHTLLKETNSSTNSPLRQTHSGSFQNAETSIRPNRSTEF</sequence>
<proteinExistence type="predicted"/>
<gene>
    <name evidence="3" type="ORF">DBRI1063_LOCUS10482</name>
</gene>
<organism evidence="3">
    <name type="scientific">Ditylum brightwellii</name>
    <dbReference type="NCBI Taxonomy" id="49249"/>
    <lineage>
        <taxon>Eukaryota</taxon>
        <taxon>Sar</taxon>
        <taxon>Stramenopiles</taxon>
        <taxon>Ochrophyta</taxon>
        <taxon>Bacillariophyta</taxon>
        <taxon>Mediophyceae</taxon>
        <taxon>Lithodesmiophycidae</taxon>
        <taxon>Lithodesmiales</taxon>
        <taxon>Lithodesmiaceae</taxon>
        <taxon>Ditylum</taxon>
    </lineage>
</organism>
<dbReference type="AlphaFoldDB" id="A0A7S1Z5M0"/>
<protein>
    <submittedName>
        <fullName evidence="3">Uncharacterized protein</fullName>
    </submittedName>
</protein>
<feature type="region of interest" description="Disordered" evidence="1">
    <location>
        <begin position="154"/>
        <end position="185"/>
    </location>
</feature>
<evidence type="ECO:0000256" key="2">
    <source>
        <dbReference type="SAM" id="SignalP"/>
    </source>
</evidence>
<feature type="signal peptide" evidence="2">
    <location>
        <begin position="1"/>
        <end position="18"/>
    </location>
</feature>